<gene>
    <name evidence="1" type="ORF">IF1G_02611</name>
</gene>
<dbReference type="Proteomes" id="UP000315783">
    <property type="component" value="Unassembled WGS sequence"/>
</dbReference>
<dbReference type="OrthoDB" id="5422613at2759"/>
<dbReference type="AlphaFoldDB" id="A0A545W6Y2"/>
<evidence type="ECO:0000313" key="2">
    <source>
        <dbReference type="Proteomes" id="UP000315783"/>
    </source>
</evidence>
<reference evidence="1 2" key="1">
    <citation type="journal article" date="2019" name="Appl. Microbiol. Biotechnol.">
        <title>Genome sequence of Isaria javanica and comparative genome analysis insights into family S53 peptidase evolution in fungal entomopathogens.</title>
        <authorList>
            <person name="Lin R."/>
            <person name="Zhang X."/>
            <person name="Xin B."/>
            <person name="Zou M."/>
            <person name="Gao Y."/>
            <person name="Qin F."/>
            <person name="Hu Q."/>
            <person name="Xie B."/>
            <person name="Cheng X."/>
        </authorList>
    </citation>
    <scope>NUCLEOTIDE SEQUENCE [LARGE SCALE GENOMIC DNA]</scope>
    <source>
        <strain evidence="1 2">IJ1G</strain>
    </source>
</reference>
<accession>A0A545W6Y2</accession>
<keyword evidence="2" id="KW-1185">Reference proteome</keyword>
<proteinExistence type="predicted"/>
<protein>
    <submittedName>
        <fullName evidence="1">Uncharacterized protein</fullName>
    </submittedName>
</protein>
<dbReference type="EMBL" id="SPUK01000003">
    <property type="protein sequence ID" value="TQV98531.1"/>
    <property type="molecule type" value="Genomic_DNA"/>
</dbReference>
<dbReference type="PANTHER" id="PTHR38167">
    <property type="entry name" value="C2H2-TYPE DOMAIN-CONTAINING PROTEIN"/>
    <property type="match status" value="1"/>
</dbReference>
<dbReference type="PANTHER" id="PTHR38167:SF1">
    <property type="entry name" value="C2H2-TYPE DOMAIN-CONTAINING PROTEIN"/>
    <property type="match status" value="1"/>
</dbReference>
<organism evidence="1 2">
    <name type="scientific">Cordyceps javanica</name>
    <dbReference type="NCBI Taxonomy" id="43265"/>
    <lineage>
        <taxon>Eukaryota</taxon>
        <taxon>Fungi</taxon>
        <taxon>Dikarya</taxon>
        <taxon>Ascomycota</taxon>
        <taxon>Pezizomycotina</taxon>
        <taxon>Sordariomycetes</taxon>
        <taxon>Hypocreomycetidae</taxon>
        <taxon>Hypocreales</taxon>
        <taxon>Cordycipitaceae</taxon>
        <taxon>Cordyceps</taxon>
    </lineage>
</organism>
<sequence length="146" mass="15962">MTPEPSTKQHNEGRTMDVIASLPDSHIRAILVALCNDRHTRAKVVDMATKLAAAPSNCNGSDQAICVQCEQAFSVLARPDLSCRFHPGRSYPDTSDDAWADHDEDIHGPHETEENLAEWPDAFLWDCCDQTGSASGCEVGSHRSQS</sequence>
<comment type="caution">
    <text evidence="1">The sequence shown here is derived from an EMBL/GenBank/DDBJ whole genome shotgun (WGS) entry which is preliminary data.</text>
</comment>
<name>A0A545W6Y2_9HYPO</name>
<evidence type="ECO:0000313" key="1">
    <source>
        <dbReference type="EMBL" id="TQV98531.1"/>
    </source>
</evidence>
<dbReference type="STRING" id="43265.A0A545W6Y2"/>